<organism evidence="1 2">
    <name type="scientific">Neisseria polysaccharea</name>
    <dbReference type="NCBI Taxonomy" id="489"/>
    <lineage>
        <taxon>Bacteria</taxon>
        <taxon>Pseudomonadati</taxon>
        <taxon>Pseudomonadota</taxon>
        <taxon>Betaproteobacteria</taxon>
        <taxon>Neisseriales</taxon>
        <taxon>Neisseriaceae</taxon>
        <taxon>Neisseria</taxon>
    </lineage>
</organism>
<sequence>MSPQRRRAANAAQIYELQAASVQNSNRSLTVWRLTKPQAQTPEPE</sequence>
<proteinExistence type="predicted"/>
<gene>
    <name evidence="1" type="ORF">ABM124_09840</name>
</gene>
<comment type="caution">
    <text evidence="1">The sequence shown here is derived from an EMBL/GenBank/DDBJ whole genome shotgun (WGS) entry which is preliminary data.</text>
</comment>
<protein>
    <submittedName>
        <fullName evidence="1">Uncharacterized protein</fullName>
    </submittedName>
</protein>
<name>A0ABV1JQ27_NEIPO</name>
<keyword evidence="2" id="KW-1185">Reference proteome</keyword>
<dbReference type="Proteomes" id="UP001447151">
    <property type="component" value="Unassembled WGS sequence"/>
</dbReference>
<dbReference type="RefSeq" id="WP_349273436.1">
    <property type="nucleotide sequence ID" value="NZ_JBECZB010000016.1"/>
</dbReference>
<evidence type="ECO:0000313" key="1">
    <source>
        <dbReference type="EMBL" id="MEQ3511578.1"/>
    </source>
</evidence>
<accession>A0ABV1JQ27</accession>
<reference evidence="1 2" key="1">
    <citation type="submission" date="2024-05" db="EMBL/GenBank/DDBJ databases">
        <authorList>
            <person name="Matzinger S.R."/>
            <person name="Bankers L."/>
            <person name="Rossheim A."/>
            <person name="Hetherington-Rauth M.C."/>
            <person name="Smith A."/>
            <person name="Baird S."/>
            <person name="Polanco D."/>
        </authorList>
    </citation>
    <scope>NUCLEOTIDE SEQUENCE [LARGE SCALE GENOMIC DNA]</scope>
    <source>
        <strain evidence="1 2">2024CJ-00066</strain>
    </source>
</reference>
<evidence type="ECO:0000313" key="2">
    <source>
        <dbReference type="Proteomes" id="UP001447151"/>
    </source>
</evidence>
<dbReference type="EMBL" id="JBECZB010000016">
    <property type="protein sequence ID" value="MEQ3511578.1"/>
    <property type="molecule type" value="Genomic_DNA"/>
</dbReference>